<protein>
    <submittedName>
        <fullName evidence="3">Unannotated protein</fullName>
    </submittedName>
</protein>
<evidence type="ECO:0000313" key="3">
    <source>
        <dbReference type="EMBL" id="CAB4616844.1"/>
    </source>
</evidence>
<reference evidence="3" key="1">
    <citation type="submission" date="2020-05" db="EMBL/GenBank/DDBJ databases">
        <authorList>
            <person name="Chiriac C."/>
            <person name="Salcher M."/>
            <person name="Ghai R."/>
            <person name="Kavagutti S V."/>
        </authorList>
    </citation>
    <scope>NUCLEOTIDE SEQUENCE</scope>
</reference>
<dbReference type="SUPFAM" id="SSF51735">
    <property type="entry name" value="NAD(P)-binding Rossmann-fold domains"/>
    <property type="match status" value="1"/>
</dbReference>
<gene>
    <name evidence="3" type="ORF">UFOPK1854_00902</name>
    <name evidence="4" type="ORF">UFOPK2252_00755</name>
    <name evidence="5" type="ORF">UFOPK3935_00819</name>
</gene>
<dbReference type="EMBL" id="CAFBOH010000116">
    <property type="protein sequence ID" value="CAB4983235.1"/>
    <property type="molecule type" value="Genomic_DNA"/>
</dbReference>
<dbReference type="InterPro" id="IPR036291">
    <property type="entry name" value="NAD(P)-bd_dom_sf"/>
</dbReference>
<evidence type="ECO:0000313" key="5">
    <source>
        <dbReference type="EMBL" id="CAB4983235.1"/>
    </source>
</evidence>
<dbReference type="FunFam" id="3.40.50.720:FF:000084">
    <property type="entry name" value="Short-chain dehydrogenase reductase"/>
    <property type="match status" value="1"/>
</dbReference>
<evidence type="ECO:0000256" key="2">
    <source>
        <dbReference type="ARBA" id="ARBA00023002"/>
    </source>
</evidence>
<dbReference type="Pfam" id="PF13561">
    <property type="entry name" value="adh_short_C2"/>
    <property type="match status" value="1"/>
</dbReference>
<evidence type="ECO:0000256" key="1">
    <source>
        <dbReference type="ARBA" id="ARBA00006484"/>
    </source>
</evidence>
<dbReference type="PANTHER" id="PTHR24321:SF8">
    <property type="entry name" value="ESTRADIOL 17-BETA-DEHYDROGENASE 8-RELATED"/>
    <property type="match status" value="1"/>
</dbReference>
<organism evidence="3">
    <name type="scientific">freshwater metagenome</name>
    <dbReference type="NCBI Taxonomy" id="449393"/>
    <lineage>
        <taxon>unclassified sequences</taxon>
        <taxon>metagenomes</taxon>
        <taxon>ecological metagenomes</taxon>
    </lineage>
</organism>
<dbReference type="GO" id="GO:0016491">
    <property type="term" value="F:oxidoreductase activity"/>
    <property type="evidence" value="ECO:0007669"/>
    <property type="project" value="UniProtKB-KW"/>
</dbReference>
<sequence length="252" mass="26283">MKVNSNEFSGLTAIVTGAGSGIGLEVAKGLTARGATVFGFDINEGEMAGTATFIKCDIGDAQSVTNAFAEFTKQSPQLDILINNAGIGSLTTVEHETDEIWHKVLNVNVVGTARVSRAAIPLLRKSKHPAIVNTASIAATDGIPNRAAYSASKGAVLTLTLAMATDHIKDKIRVNAVNPATTDTPWVQRLLNQSADATAARDALEARQPMGRLVSPAEIASAIIFLASPLQASVTGTTINIDGGMHSLRIPK</sequence>
<name>A0A6J6I048_9ZZZZ</name>
<evidence type="ECO:0000313" key="4">
    <source>
        <dbReference type="EMBL" id="CAB4658113.1"/>
    </source>
</evidence>
<dbReference type="PRINTS" id="PR00080">
    <property type="entry name" value="SDRFAMILY"/>
</dbReference>
<dbReference type="InterPro" id="IPR020904">
    <property type="entry name" value="Sc_DH/Rdtase_CS"/>
</dbReference>
<keyword evidence="2" id="KW-0560">Oxidoreductase</keyword>
<proteinExistence type="inferred from homology"/>
<dbReference type="CDD" id="cd05233">
    <property type="entry name" value="SDR_c"/>
    <property type="match status" value="1"/>
</dbReference>
<dbReference type="PROSITE" id="PS00061">
    <property type="entry name" value="ADH_SHORT"/>
    <property type="match status" value="1"/>
</dbReference>
<dbReference type="PANTHER" id="PTHR24321">
    <property type="entry name" value="DEHYDROGENASES, SHORT CHAIN"/>
    <property type="match status" value="1"/>
</dbReference>
<dbReference type="EMBL" id="CAEZUT010000116">
    <property type="protein sequence ID" value="CAB4616844.1"/>
    <property type="molecule type" value="Genomic_DNA"/>
</dbReference>
<dbReference type="PRINTS" id="PR00081">
    <property type="entry name" value="GDHRDH"/>
</dbReference>
<dbReference type="EMBL" id="CAEZWN010000071">
    <property type="protein sequence ID" value="CAB4658113.1"/>
    <property type="molecule type" value="Genomic_DNA"/>
</dbReference>
<dbReference type="AlphaFoldDB" id="A0A6J6I048"/>
<dbReference type="Gene3D" id="3.40.50.720">
    <property type="entry name" value="NAD(P)-binding Rossmann-like Domain"/>
    <property type="match status" value="1"/>
</dbReference>
<dbReference type="InterPro" id="IPR002347">
    <property type="entry name" value="SDR_fam"/>
</dbReference>
<comment type="similarity">
    <text evidence="1">Belongs to the short-chain dehydrogenases/reductases (SDR) family.</text>
</comment>
<accession>A0A6J6I048</accession>